<dbReference type="InterPro" id="IPR012341">
    <property type="entry name" value="6hp_glycosidase-like_sf"/>
</dbReference>
<dbReference type="Gene3D" id="1.50.10.10">
    <property type="match status" value="1"/>
</dbReference>
<evidence type="ECO:0000256" key="5">
    <source>
        <dbReference type="ARBA" id="ARBA00023001"/>
    </source>
</evidence>
<dbReference type="Proteomes" id="UP001055153">
    <property type="component" value="Unassembled WGS sequence"/>
</dbReference>
<evidence type="ECO:0000256" key="8">
    <source>
        <dbReference type="SAM" id="MobiDB-lite"/>
    </source>
</evidence>
<feature type="region of interest" description="Disordered" evidence="8">
    <location>
        <begin position="22"/>
        <end position="78"/>
    </location>
</feature>
<keyword evidence="5" id="KW-0136">Cellulose degradation</keyword>
<evidence type="ECO:0000256" key="9">
    <source>
        <dbReference type="SAM" id="SignalP"/>
    </source>
</evidence>
<feature type="compositionally biased region" description="Basic and acidic residues" evidence="8">
    <location>
        <begin position="30"/>
        <end position="41"/>
    </location>
</feature>
<gene>
    <name evidence="10" type="ORF">GMJLKIPL_4519</name>
</gene>
<comment type="caution">
    <text evidence="10">The sequence shown here is derived from an EMBL/GenBank/DDBJ whole genome shotgun (WGS) entry which is preliminary data.</text>
</comment>
<protein>
    <recommendedName>
        <fullName evidence="3">cellulase</fullName>
        <ecNumber evidence="3">3.2.1.4</ecNumber>
    </recommendedName>
</protein>
<evidence type="ECO:0000256" key="3">
    <source>
        <dbReference type="ARBA" id="ARBA00012601"/>
    </source>
</evidence>
<evidence type="ECO:0000313" key="11">
    <source>
        <dbReference type="Proteomes" id="UP001055153"/>
    </source>
</evidence>
<keyword evidence="7" id="KW-0624">Polysaccharide degradation</keyword>
<keyword evidence="7" id="KW-0119">Carbohydrate metabolism</keyword>
<evidence type="ECO:0000256" key="4">
    <source>
        <dbReference type="ARBA" id="ARBA00022801"/>
    </source>
</evidence>
<keyword evidence="4" id="KW-0378">Hydrolase</keyword>
<evidence type="ECO:0000313" key="10">
    <source>
        <dbReference type="EMBL" id="GJE02570.1"/>
    </source>
</evidence>
<proteinExistence type="inferred from homology"/>
<evidence type="ECO:0000256" key="6">
    <source>
        <dbReference type="ARBA" id="ARBA00023295"/>
    </source>
</evidence>
<accession>A0ABQ4SLD4</accession>
<dbReference type="PRINTS" id="PR00735">
    <property type="entry name" value="GLHYDRLASE8"/>
</dbReference>
<dbReference type="RefSeq" id="WP_238239172.1">
    <property type="nucleotide sequence ID" value="NZ_BPQQ01000058.1"/>
</dbReference>
<evidence type="ECO:0000256" key="1">
    <source>
        <dbReference type="ARBA" id="ARBA00000966"/>
    </source>
</evidence>
<evidence type="ECO:0000256" key="7">
    <source>
        <dbReference type="ARBA" id="ARBA00023326"/>
    </source>
</evidence>
<dbReference type="EMBL" id="BPQQ01000058">
    <property type="protein sequence ID" value="GJE02570.1"/>
    <property type="molecule type" value="Genomic_DNA"/>
</dbReference>
<comment type="catalytic activity">
    <reaction evidence="1">
        <text>Endohydrolysis of (1-&gt;4)-beta-D-glucosidic linkages in cellulose, lichenin and cereal beta-D-glucans.</text>
        <dbReference type="EC" id="3.2.1.4"/>
    </reaction>
</comment>
<dbReference type="InterPro" id="IPR008928">
    <property type="entry name" value="6-hairpin_glycosidase_sf"/>
</dbReference>
<feature type="signal peptide" evidence="9">
    <location>
        <begin position="1"/>
        <end position="26"/>
    </location>
</feature>
<evidence type="ECO:0000256" key="2">
    <source>
        <dbReference type="ARBA" id="ARBA00009209"/>
    </source>
</evidence>
<comment type="similarity">
    <text evidence="2">Belongs to the glycosyl hydrolase 8 (cellulase D) family.</text>
</comment>
<keyword evidence="9" id="KW-0732">Signal</keyword>
<keyword evidence="6" id="KW-0326">Glycosidase</keyword>
<feature type="chain" id="PRO_5046499221" description="cellulase" evidence="9">
    <location>
        <begin position="27"/>
        <end position="408"/>
    </location>
</feature>
<keyword evidence="11" id="KW-1185">Reference proteome</keyword>
<organism evidence="10 11">
    <name type="scientific">Methylobacterium isbiliense</name>
    <dbReference type="NCBI Taxonomy" id="315478"/>
    <lineage>
        <taxon>Bacteria</taxon>
        <taxon>Pseudomonadati</taxon>
        <taxon>Pseudomonadota</taxon>
        <taxon>Alphaproteobacteria</taxon>
        <taxon>Hyphomicrobiales</taxon>
        <taxon>Methylobacteriaceae</taxon>
        <taxon>Methylobacterium</taxon>
    </lineage>
</organism>
<dbReference type="SUPFAM" id="SSF48208">
    <property type="entry name" value="Six-hairpin glycosidases"/>
    <property type="match status" value="1"/>
</dbReference>
<sequence length="408" mass="44283">MRPEPGRRARLLAALAAAALGLQASAQESRMPESRVPEPRMAEPGPSPGPTTVPPATALPSSPRPEGRTVPQAGPTLAGSLADQGAWRLYRSQFVTEQGRVIDTANDRISHSEGQGYGMLLAVAAGDRAAFERIWGWTRANLMVRGDALMAWRWAPDKRPAVADMNNATDGDILVAWALTEAAETWDEPAWRTAARRIAVEFGRKTILFKDPRGPLILPGVSGFSAQERADGPLINPSYWVFPAFQRLGLVAPEYDWAAVIRSGVGLLRQARFGPAGLPTEWVSAKGDALRPADGFPPLFSYNAIRIPLYLAFAGVGQPEDLAPFRRLWGGIDRERLPIVDTTDGRPVEWLTEPGYAALPALVACATEGTPWPEGLVSVQPNQNYYPTTLHLLSLIAARLRHPSCLAR</sequence>
<reference evidence="10" key="1">
    <citation type="journal article" date="2021" name="Front. Microbiol.">
        <title>Comprehensive Comparative Genomics and Phenotyping of Methylobacterium Species.</title>
        <authorList>
            <person name="Alessa O."/>
            <person name="Ogura Y."/>
            <person name="Fujitani Y."/>
            <person name="Takami H."/>
            <person name="Hayashi T."/>
            <person name="Sahin N."/>
            <person name="Tani A."/>
        </authorList>
    </citation>
    <scope>NUCLEOTIDE SEQUENCE</scope>
    <source>
        <strain evidence="10">DSM 17168</strain>
    </source>
</reference>
<reference evidence="10" key="2">
    <citation type="submission" date="2021-08" db="EMBL/GenBank/DDBJ databases">
        <authorList>
            <person name="Tani A."/>
            <person name="Ola A."/>
            <person name="Ogura Y."/>
            <person name="Katsura K."/>
            <person name="Hayashi T."/>
        </authorList>
    </citation>
    <scope>NUCLEOTIDE SEQUENCE</scope>
    <source>
        <strain evidence="10">DSM 17168</strain>
    </source>
</reference>
<dbReference type="Pfam" id="PF01270">
    <property type="entry name" value="Glyco_hydro_8"/>
    <property type="match status" value="1"/>
</dbReference>
<dbReference type="InterPro" id="IPR002037">
    <property type="entry name" value="Glyco_hydro_8"/>
</dbReference>
<dbReference type="EC" id="3.2.1.4" evidence="3"/>
<name>A0ABQ4SLD4_9HYPH</name>